<sequence>MAIDSVRLGITAGRGRHQHRAQDLAVTLGAAPAAAGAMAPLRGTALPACAAISLGLCLLPGAFVAPAPSARPAASAATARGRVARAARGGGEYDVSDADIQAFYDETISGSGGDPPKGTIAAELIVKHFHGVWDERGTFTRYSGQWKGPPPGGIGKRDIAVGIAGLKEQMKLGKHVVKGGPGSDETQKVIDDGKGWVWLAADMSPGGLAVQLYTSVPYGKRPLLVAKRSEVDTMFEKVNWDLMDKRIDTTMGGPQVKQR</sequence>
<dbReference type="SUPFAM" id="SSF54719">
    <property type="entry name" value="Fe,Mn superoxide dismutase (SOD), C-terminal domain"/>
    <property type="match status" value="1"/>
</dbReference>
<comment type="caution">
    <text evidence="1">The sequence shown here is derived from an EMBL/GenBank/DDBJ whole genome shotgun (WGS) entry which is preliminary data.</text>
</comment>
<protein>
    <submittedName>
        <fullName evidence="1">Uncharacterized protein</fullName>
    </submittedName>
</protein>
<dbReference type="Proteomes" id="UP001189429">
    <property type="component" value="Unassembled WGS sequence"/>
</dbReference>
<evidence type="ECO:0000313" key="2">
    <source>
        <dbReference type="Proteomes" id="UP001189429"/>
    </source>
</evidence>
<keyword evidence="2" id="KW-1185">Reference proteome</keyword>
<reference evidence="1" key="1">
    <citation type="submission" date="2023-10" db="EMBL/GenBank/DDBJ databases">
        <authorList>
            <person name="Chen Y."/>
            <person name="Shah S."/>
            <person name="Dougan E. K."/>
            <person name="Thang M."/>
            <person name="Chan C."/>
        </authorList>
    </citation>
    <scope>NUCLEOTIDE SEQUENCE [LARGE SCALE GENOMIC DNA]</scope>
</reference>
<proteinExistence type="predicted"/>
<dbReference type="EMBL" id="CAUYUJ010007809">
    <property type="protein sequence ID" value="CAK0822051.1"/>
    <property type="molecule type" value="Genomic_DNA"/>
</dbReference>
<evidence type="ECO:0000313" key="1">
    <source>
        <dbReference type="EMBL" id="CAK0822051.1"/>
    </source>
</evidence>
<accession>A0ABN9RTL7</accession>
<gene>
    <name evidence="1" type="ORF">PCOR1329_LOCUS23161</name>
</gene>
<name>A0ABN9RTL7_9DINO</name>
<organism evidence="1 2">
    <name type="scientific">Prorocentrum cordatum</name>
    <dbReference type="NCBI Taxonomy" id="2364126"/>
    <lineage>
        <taxon>Eukaryota</taxon>
        <taxon>Sar</taxon>
        <taxon>Alveolata</taxon>
        <taxon>Dinophyceae</taxon>
        <taxon>Prorocentrales</taxon>
        <taxon>Prorocentraceae</taxon>
        <taxon>Prorocentrum</taxon>
    </lineage>
</organism>
<dbReference type="InterPro" id="IPR036314">
    <property type="entry name" value="SOD_C_sf"/>
</dbReference>